<dbReference type="Gene3D" id="2.160.20.110">
    <property type="match status" value="2"/>
</dbReference>
<dbReference type="Pfam" id="PF18657">
    <property type="entry name" value="YDG"/>
    <property type="match status" value="5"/>
</dbReference>
<organism evidence="3 4">
    <name type="scientific">Mesorhizobium denitrificans</name>
    <dbReference type="NCBI Taxonomy" id="2294114"/>
    <lineage>
        <taxon>Bacteria</taxon>
        <taxon>Pseudomonadati</taxon>
        <taxon>Pseudomonadota</taxon>
        <taxon>Alphaproteobacteria</taxon>
        <taxon>Hyphomicrobiales</taxon>
        <taxon>Phyllobacteriaceae</taxon>
        <taxon>Mesorhizobium</taxon>
    </lineage>
</organism>
<proteinExistence type="predicted"/>
<dbReference type="Pfam" id="PF18676">
    <property type="entry name" value="MBG_2"/>
    <property type="match status" value="1"/>
</dbReference>
<gene>
    <name evidence="3" type="ORF">DY251_14130</name>
</gene>
<evidence type="ECO:0000313" key="3">
    <source>
        <dbReference type="EMBL" id="RFC66971.1"/>
    </source>
</evidence>
<protein>
    <submittedName>
        <fullName evidence="3">Filamentous hemagglutinin N-terminal domain-containing protein</fullName>
    </submittedName>
</protein>
<feature type="region of interest" description="Disordered" evidence="1">
    <location>
        <begin position="1"/>
        <end position="24"/>
    </location>
</feature>
<accession>A0A371XCM9</accession>
<dbReference type="InterPro" id="IPR011493">
    <property type="entry name" value="GLUG"/>
</dbReference>
<feature type="compositionally biased region" description="Basic and acidic residues" evidence="1">
    <location>
        <begin position="1"/>
        <end position="15"/>
    </location>
</feature>
<dbReference type="Gene3D" id="2.160.20.10">
    <property type="entry name" value="Single-stranded right-handed beta-helix, Pectin lyase-like"/>
    <property type="match status" value="1"/>
</dbReference>
<dbReference type="InterPro" id="IPR008638">
    <property type="entry name" value="FhaB/CdiA-like_TPS"/>
</dbReference>
<dbReference type="InterPro" id="IPR012334">
    <property type="entry name" value="Pectin_lyas_fold"/>
</dbReference>
<dbReference type="InterPro" id="IPR041248">
    <property type="entry name" value="YDG"/>
</dbReference>
<evidence type="ECO:0000313" key="4">
    <source>
        <dbReference type="Proteomes" id="UP000262379"/>
    </source>
</evidence>
<dbReference type="InterPro" id="IPR050909">
    <property type="entry name" value="Bact_Autotransporter_VF"/>
</dbReference>
<reference evidence="4" key="1">
    <citation type="submission" date="2018-08" db="EMBL/GenBank/DDBJ databases">
        <authorList>
            <person name="Im W.T."/>
        </authorList>
    </citation>
    <scope>NUCLEOTIDE SEQUENCE [LARGE SCALE GENOMIC DNA]</scope>
    <source>
        <strain evidence="4">LA-28</strain>
    </source>
</reference>
<feature type="compositionally biased region" description="Polar residues" evidence="1">
    <location>
        <begin position="373"/>
        <end position="384"/>
    </location>
</feature>
<evidence type="ECO:0000256" key="1">
    <source>
        <dbReference type="SAM" id="MobiDB-lite"/>
    </source>
</evidence>
<feature type="region of interest" description="Disordered" evidence="1">
    <location>
        <begin position="369"/>
        <end position="393"/>
    </location>
</feature>
<comment type="caution">
    <text evidence="3">The sequence shown here is derived from an EMBL/GenBank/DDBJ whole genome shotgun (WGS) entry which is preliminary data.</text>
</comment>
<sequence length="1942" mass="195416">MACRDFARSAGHVDTRGNSSDRSSGPTMKICFSHFVPSSRSTNLVRSIWLSLLASTSLTIQPVLAQDVLPTGGNATAGSVVIGTTGNTMTVRQATDKAIVNWNGFNVGAGKKVDFVQPGSGSAILNRVTGSTPSTVAGQITGNGQVYLINPNGIAITQTGTVKVGSGFVASTLDITDKDFLAGTLSFKGNGASANVSNAGVVTVGRGGYAALLGGTVQNSGLIAVPLGKAGLGSGERATLDLSGDGFLQVALPTKDGAEGNGALITNSGEISAEGGTVVISAATAREAARNAVNLSGVVEANTISGRSGAIVIGGGDGGAVKVSGKVRAKAASAKGGTVTITGKDVALQGAKIDVSGAAGGGTVKVGGDWQGSAGTQRADTTSVDNNTTINADATDNGSGGKVVIWSDYLTTFDGNISSRGAGEGNGGDAEVSGKAVLSYTGKADLSAENGSFGNLLLDPYNLTISLGTNNNLSGFSANGDDSILNVSTLLDAPSFANVTVSTGTSGGQDGDITVAAPIWWSDDTTLTLQADGNINFNADVITTGTNAGLVIQTGNGKDYTFGNASSITLSGANATLNIGGVTYVLVHDADGLDSISNDATLSYALAQDLDLSDELYETSVIANNSQDRFSGTLAGLGNTISNLTINSAEDNVGFIGSAFGAVIRDIGITSGSITGSSDTGALIGNNEGSVILHAYSRADVTGQSEVGGLIGKSNGGSQNFVYATGNVTGTGIAGGLVGMMRGSAIKDSYASGSVTGAANVGGLVGSLSNDDYSTHSTITRSYATGSVTSVDMQDVAENVGGLAGNSNEGEIRNSYATGKVSIASGTSSDANDYLLGGLVGDNYYGTIENSYATGEVDGAGCLSLSCVYGGIAGRSVGAISNAYWDTGTSGVSIGIGSDPTSPDAISMSTADAFKAQTYSGFDFAATWYMLDDSLRPFLMSEWSTTIANGHQLQLMSLNLGASYALANDIDLADTMVAAQMWNIDRGFASVGSEPNQFIGTFDGAGHTISNLYIDQSSISGIHTGLFGFTAESSNISNVGLVGGDVIGNDFATGSLAGVNYGTIKNVYATTNVAGSLAVGGLVGSNNGTISVAYASGTITVGAGGSVIGGLVGTSSGTISDAYATGNILNDGDMMGGLVGENNSGTITRTYATGQISGTGNNIGQLVGSNTGDISGSYWLSNSLPGVASGGGTLTTSTDLFEADFQDTTNFLQTARTAGWNFETTWAPPSEDHYPELYALTPIVWASVVDTTSTYGDSGATIASLETFYGPDLYVFDPTGGDITFASAVIPVDSSLTAGTHAIDLAARNDTAVSASGINYRVFYFGQQSLSVGKATLTAALTGTVSKTYDGNTDASLDAENFQLTGKIGSDNVYIGATTGSYANANAVNGIGVSVVDLTLSGTAANNYVLDTTTLSETIGVILQAELTATLTGSVTKTFDGNDQASLEAENFQLTGIIGSDNVYLDATTGTYGIINAGENILVSVGGLELSGTAAENYVLNGVSLSDYIGTIQRASLDVALTGDVTKVYDGNSTASLGTANFHLTGIVGSDNVYVDSMTGTYGTASAGTGISVSVDGLGLSGLNSNNYQLSTTTLSDTIGVIEQATLNASLIGAVTKTYDGNTDASLEAENFQLTGIIGSDNVYLGPVTGTFSSANAGSNIGVSISDLALSGTAADNYVLDTTTLAANIGTIEQATLNATLVGPVTKIYDGNTDASLTSENFQLAGIVGSENVYIAARSGTYGSANAGASINVSVDGLTLSGTAADNYVLSGPSLSNEIGTIQKAALTVIANDAIKDGDGIAYSGGNGVAYSGFVNDETESVLLGALAYAGSSQGALNPGNYIISASGLTAENYDLTFVDGALTIRANANPWPVRIEELPASFLLGGLLPPSLPRISWHRILIYTPTLMGSEPIVLTIEDAWLSGFPCFTGGSASACSGGDL</sequence>
<feature type="domain" description="Filamentous haemagglutinin FhaB/tRNA nuclease CdiA-like TPS" evidence="2">
    <location>
        <begin position="66"/>
        <end position="179"/>
    </location>
</feature>
<dbReference type="Proteomes" id="UP000262379">
    <property type="component" value="Unassembled WGS sequence"/>
</dbReference>
<dbReference type="PANTHER" id="PTHR12338">
    <property type="entry name" value="AUTOTRANSPORTER"/>
    <property type="match status" value="1"/>
</dbReference>
<dbReference type="PANTHER" id="PTHR12338:SF5">
    <property type="entry name" value="ANTIGEN 43-RELATED"/>
    <property type="match status" value="1"/>
</dbReference>
<dbReference type="Gene3D" id="3.30.210.10">
    <property type="entry name" value="DNA polymerase, thumb domain"/>
    <property type="match status" value="1"/>
</dbReference>
<name>A0A371XCM9_9HYPH</name>
<dbReference type="InterPro" id="IPR041286">
    <property type="entry name" value="MBG_2"/>
</dbReference>
<keyword evidence="4" id="KW-1185">Reference proteome</keyword>
<dbReference type="NCBIfam" id="TIGR01901">
    <property type="entry name" value="adhes_NPXG"/>
    <property type="match status" value="1"/>
</dbReference>
<dbReference type="SUPFAM" id="SSF51126">
    <property type="entry name" value="Pectin lyase-like"/>
    <property type="match status" value="1"/>
</dbReference>
<dbReference type="Pfam" id="PF05860">
    <property type="entry name" value="TPS"/>
    <property type="match status" value="1"/>
</dbReference>
<dbReference type="InterPro" id="IPR011050">
    <property type="entry name" value="Pectin_lyase_fold/virulence"/>
</dbReference>
<dbReference type="Pfam" id="PF07581">
    <property type="entry name" value="Glug"/>
    <property type="match status" value="2"/>
</dbReference>
<dbReference type="EMBL" id="QURN01000010">
    <property type="protein sequence ID" value="RFC66971.1"/>
    <property type="molecule type" value="Genomic_DNA"/>
</dbReference>
<dbReference type="SMART" id="SM00912">
    <property type="entry name" value="Haemagg_act"/>
    <property type="match status" value="1"/>
</dbReference>
<dbReference type="InterPro" id="IPR037160">
    <property type="entry name" value="DNA_Pol_thumb_sf"/>
</dbReference>
<evidence type="ECO:0000259" key="2">
    <source>
        <dbReference type="SMART" id="SM00912"/>
    </source>
</evidence>